<organism evidence="2">
    <name type="scientific">Arundo donax</name>
    <name type="common">Giant reed</name>
    <name type="synonym">Donax arundinaceus</name>
    <dbReference type="NCBI Taxonomy" id="35708"/>
    <lineage>
        <taxon>Eukaryota</taxon>
        <taxon>Viridiplantae</taxon>
        <taxon>Streptophyta</taxon>
        <taxon>Embryophyta</taxon>
        <taxon>Tracheophyta</taxon>
        <taxon>Spermatophyta</taxon>
        <taxon>Magnoliopsida</taxon>
        <taxon>Liliopsida</taxon>
        <taxon>Poales</taxon>
        <taxon>Poaceae</taxon>
        <taxon>PACMAD clade</taxon>
        <taxon>Arundinoideae</taxon>
        <taxon>Arundineae</taxon>
        <taxon>Arundo</taxon>
    </lineage>
</organism>
<dbReference type="AlphaFoldDB" id="A0A0A8Z9E2"/>
<proteinExistence type="predicted"/>
<evidence type="ECO:0000256" key="1">
    <source>
        <dbReference type="SAM" id="MobiDB-lite"/>
    </source>
</evidence>
<dbReference type="EMBL" id="GBRH01263592">
    <property type="protein sequence ID" value="JAD34303.1"/>
    <property type="molecule type" value="Transcribed_RNA"/>
</dbReference>
<feature type="region of interest" description="Disordered" evidence="1">
    <location>
        <begin position="1"/>
        <end position="92"/>
    </location>
</feature>
<feature type="compositionally biased region" description="Low complexity" evidence="1">
    <location>
        <begin position="8"/>
        <end position="50"/>
    </location>
</feature>
<accession>A0A0A8Z9E2</accession>
<sequence length="92" mass="9353">MAAKKDWSGGAAAAGASSSSTESSGSSRPAGTTGLANSSVRSGNSRGSASGQLRRTMRRQDGRCTCQKRSASDTPEALGRKTAAMASASWRR</sequence>
<evidence type="ECO:0000313" key="2">
    <source>
        <dbReference type="EMBL" id="JAD34303.1"/>
    </source>
</evidence>
<protein>
    <submittedName>
        <fullName evidence="2">Uncharacterized protein</fullName>
    </submittedName>
</protein>
<reference evidence="2" key="1">
    <citation type="submission" date="2014-09" db="EMBL/GenBank/DDBJ databases">
        <authorList>
            <person name="Magalhaes I.L.F."/>
            <person name="Oliveira U."/>
            <person name="Santos F.R."/>
            <person name="Vidigal T.H.D.A."/>
            <person name="Brescovit A.D."/>
            <person name="Santos A.J."/>
        </authorList>
    </citation>
    <scope>NUCLEOTIDE SEQUENCE</scope>
    <source>
        <tissue evidence="2">Shoot tissue taken approximately 20 cm above the soil surface</tissue>
    </source>
</reference>
<name>A0A0A8Z9E2_ARUDO</name>
<reference evidence="2" key="2">
    <citation type="journal article" date="2015" name="Data Brief">
        <title>Shoot transcriptome of the giant reed, Arundo donax.</title>
        <authorList>
            <person name="Barrero R.A."/>
            <person name="Guerrero F.D."/>
            <person name="Moolhuijzen P."/>
            <person name="Goolsby J.A."/>
            <person name="Tidwell J."/>
            <person name="Bellgard S.E."/>
            <person name="Bellgard M.I."/>
        </authorList>
    </citation>
    <scope>NUCLEOTIDE SEQUENCE</scope>
    <source>
        <tissue evidence="2">Shoot tissue taken approximately 20 cm above the soil surface</tissue>
    </source>
</reference>